<feature type="compositionally biased region" description="Low complexity" evidence="1">
    <location>
        <begin position="948"/>
        <end position="976"/>
    </location>
</feature>
<feature type="region of interest" description="Disordered" evidence="1">
    <location>
        <begin position="558"/>
        <end position="633"/>
    </location>
</feature>
<dbReference type="Pfam" id="PF00498">
    <property type="entry name" value="FHA"/>
    <property type="match status" value="1"/>
</dbReference>
<feature type="compositionally biased region" description="Basic and acidic residues" evidence="1">
    <location>
        <begin position="673"/>
        <end position="684"/>
    </location>
</feature>
<organism evidence="3 4">
    <name type="scientific">Sparassis crispa</name>
    <dbReference type="NCBI Taxonomy" id="139825"/>
    <lineage>
        <taxon>Eukaryota</taxon>
        <taxon>Fungi</taxon>
        <taxon>Dikarya</taxon>
        <taxon>Basidiomycota</taxon>
        <taxon>Agaricomycotina</taxon>
        <taxon>Agaricomycetes</taxon>
        <taxon>Polyporales</taxon>
        <taxon>Sparassidaceae</taxon>
        <taxon>Sparassis</taxon>
    </lineage>
</organism>
<feature type="compositionally biased region" description="Basic and acidic residues" evidence="1">
    <location>
        <begin position="445"/>
        <end position="467"/>
    </location>
</feature>
<dbReference type="InterPro" id="IPR008984">
    <property type="entry name" value="SMAD_FHA_dom_sf"/>
</dbReference>
<dbReference type="Proteomes" id="UP000287166">
    <property type="component" value="Unassembled WGS sequence"/>
</dbReference>
<feature type="region of interest" description="Disordered" evidence="1">
    <location>
        <begin position="304"/>
        <end position="422"/>
    </location>
</feature>
<evidence type="ECO:0000313" key="3">
    <source>
        <dbReference type="EMBL" id="GBE83520.1"/>
    </source>
</evidence>
<evidence type="ECO:0000259" key="2">
    <source>
        <dbReference type="PROSITE" id="PS50006"/>
    </source>
</evidence>
<dbReference type="SUPFAM" id="SSF49879">
    <property type="entry name" value="SMAD/FHA domain"/>
    <property type="match status" value="1"/>
</dbReference>
<dbReference type="AlphaFoldDB" id="A0A401GMW3"/>
<dbReference type="GeneID" id="38780437"/>
<proteinExistence type="predicted"/>
<dbReference type="RefSeq" id="XP_027614433.1">
    <property type="nucleotide sequence ID" value="XM_027758632.1"/>
</dbReference>
<dbReference type="InterPro" id="IPR000253">
    <property type="entry name" value="FHA_dom"/>
</dbReference>
<dbReference type="PROSITE" id="PS50006">
    <property type="entry name" value="FHA_DOMAIN"/>
    <property type="match status" value="1"/>
</dbReference>
<evidence type="ECO:0000313" key="4">
    <source>
        <dbReference type="Proteomes" id="UP000287166"/>
    </source>
</evidence>
<dbReference type="Gene3D" id="2.60.200.20">
    <property type="match status" value="1"/>
</dbReference>
<feature type="compositionally biased region" description="Basic and acidic residues" evidence="1">
    <location>
        <begin position="479"/>
        <end position="492"/>
    </location>
</feature>
<feature type="compositionally biased region" description="Polar residues" evidence="1">
    <location>
        <begin position="877"/>
        <end position="886"/>
    </location>
</feature>
<dbReference type="CDD" id="cd22673">
    <property type="entry name" value="FHA_Ki67"/>
    <property type="match status" value="1"/>
</dbReference>
<feature type="domain" description="FHA" evidence="2">
    <location>
        <begin position="34"/>
        <end position="82"/>
    </location>
</feature>
<feature type="region of interest" description="Disordered" evidence="1">
    <location>
        <begin position="441"/>
        <end position="543"/>
    </location>
</feature>
<sequence>MDASDFGRYGSLSLLKRNDPTTVVASYPIDDAEVTLGRDPSCSIRLYYPSVSALHCKLVFNESTAFLVVLGTNGVFVDGVAVFPATAGASPTTVPLPNGSTLDVHKKRFRFAYPPKHLRPALLATPSPQKLSRHALRMSMIASANVFSPRPSADPRENLRVLQSPLKPTREDPEIVLVESNTPRVVEADKDLVILDEVTLPPPPIPAPVFTMPSLPMTPAPVNRPRNSLHRAVLIRSAQRAEMHREMWKEEERELDEVEEFITPVKGQDEEDEEMGMQVKTKIKPVSSWRKSLEAVAGSLNWPFRRKRQSGEQNDEEAEGDSDNDNYNDDEDYQDENVNEDAEGEHEYLDDNEEMNDVYPDENEVQETVSDEDEDGHEVQQPYDIPATPQSQLRTLGPFMTPQATYLPRPTGGRHSLGGTGPRRVRIVAPWKVEDIVVPPNSVDPVKEEVESSPEKSPAKDAPRGWETRPSMSTPQRAAAERERLTDEERKTIRERRRSAVTMPDTFFNGHAPGTLPPTPRAAPSPARFATPGRAEEEDEQGEEMHVLLARMREMVEGAKRRQSVGLSPQKPARDASLSPRKKGGFSLLAVEEDHSEDEVEERQTTPPLDVRTALRDRTAASAEVEAEKLSVPAPQTPQYAGLRSLFQAGGPNAQVMATPRMDGVKEMFLREAHVRQNKDRSDNTNEDALEGVGEMMQTPVGWRPSRATAEEPLQPEQEQREQEPQSVLPRIQSPALPADNPESHTVQAAGTRMVRRTRTRTAEDNKETPSGSNTGIPKPTRSLRSRTADAKTDSAATLPERPQSAPAKTAPSKKKTESGDEGTKTAPAPAAAAVRRTRRGVQSESESEDVPAPAPRTLRRTGRTKTPTPEPLPSTAARSKTSTGRRTAKSKQVEAEANEPELDAIPQREEPAPEPAPAAARVRRTARSRIPVGTIKEEVEDSPLPDAAEGSAASRTRGSRAAAAARTRASAKKAATPVVEAESTASGTADAPSAGDKENTPEPSGEDEAPPPAPAKTSTVRTKVTRAGARTRQGTEEQTVEKAPTARAAGVTRSGRALGKTTSRK</sequence>
<feature type="compositionally biased region" description="Basic and acidic residues" evidence="1">
    <location>
        <begin position="815"/>
        <end position="824"/>
    </location>
</feature>
<dbReference type="EMBL" id="BFAD01000005">
    <property type="protein sequence ID" value="GBE83520.1"/>
    <property type="molecule type" value="Genomic_DNA"/>
</dbReference>
<evidence type="ECO:0000256" key="1">
    <source>
        <dbReference type="SAM" id="MobiDB-lite"/>
    </source>
</evidence>
<dbReference type="OrthoDB" id="6288785at2759"/>
<reference evidence="3 4" key="1">
    <citation type="journal article" date="2018" name="Sci. Rep.">
        <title>Genome sequence of the cauliflower mushroom Sparassis crispa (Hanabiratake) and its association with beneficial usage.</title>
        <authorList>
            <person name="Kiyama R."/>
            <person name="Furutani Y."/>
            <person name="Kawaguchi K."/>
            <person name="Nakanishi T."/>
        </authorList>
    </citation>
    <scope>NUCLEOTIDE SEQUENCE [LARGE SCALE GENOMIC DNA]</scope>
</reference>
<feature type="region of interest" description="Disordered" evidence="1">
    <location>
        <begin position="673"/>
        <end position="1066"/>
    </location>
</feature>
<dbReference type="STRING" id="139825.A0A401GMW3"/>
<accession>A0A401GMW3</accession>
<keyword evidence="4" id="KW-1185">Reference proteome</keyword>
<dbReference type="SMART" id="SM00240">
    <property type="entry name" value="FHA"/>
    <property type="match status" value="1"/>
</dbReference>
<gene>
    <name evidence="3" type="ORF">SCP_0505730</name>
</gene>
<comment type="caution">
    <text evidence="3">The sequence shown here is derived from an EMBL/GenBank/DDBJ whole genome shotgun (WGS) entry which is preliminary data.</text>
</comment>
<name>A0A401GMW3_9APHY</name>
<feature type="compositionally biased region" description="Acidic residues" evidence="1">
    <location>
        <begin position="313"/>
        <end position="376"/>
    </location>
</feature>
<dbReference type="InParanoid" id="A0A401GMW3"/>
<protein>
    <recommendedName>
        <fullName evidence="2">FHA domain-containing protein</fullName>
    </recommendedName>
</protein>